<evidence type="ECO:0000256" key="3">
    <source>
        <dbReference type="PROSITE-ProRule" id="PRU00703"/>
    </source>
</evidence>
<dbReference type="SUPFAM" id="SSF54631">
    <property type="entry name" value="CBS-domain pair"/>
    <property type="match status" value="3"/>
</dbReference>
<dbReference type="Gene3D" id="3.10.580.10">
    <property type="entry name" value="CBS-domain"/>
    <property type="match status" value="2"/>
</dbReference>
<dbReference type="RefSeq" id="WP_255332453.1">
    <property type="nucleotide sequence ID" value="NZ_VOTZ01000010.1"/>
</dbReference>
<dbReference type="AlphaFoldDB" id="A0ABD4TKN9"/>
<keyword evidence="2" id="KW-0028">Amino-acid biosynthesis</keyword>
<dbReference type="GO" id="GO:0009086">
    <property type="term" value="P:methionine biosynthetic process"/>
    <property type="evidence" value="ECO:0007669"/>
    <property type="project" value="UniProtKB-KW"/>
</dbReference>
<keyword evidence="2" id="KW-0486">Methionine biosynthesis</keyword>
<dbReference type="InterPro" id="IPR046342">
    <property type="entry name" value="CBS_dom_sf"/>
</dbReference>
<feature type="domain" description="CBS" evidence="4">
    <location>
        <begin position="261"/>
        <end position="313"/>
    </location>
</feature>
<accession>A0ABD4TKN9</accession>
<proteinExistence type="predicted"/>
<dbReference type="Proteomes" id="UP001524383">
    <property type="component" value="Unassembled WGS sequence"/>
</dbReference>
<gene>
    <name evidence="5" type="ORF">FTO68_05850</name>
</gene>
<dbReference type="PROSITE" id="PS51371">
    <property type="entry name" value="CBS"/>
    <property type="match status" value="4"/>
</dbReference>
<organism evidence="5 6">
    <name type="scientific">Methanocalculus taiwanensis</name>
    <dbReference type="NCBI Taxonomy" id="106207"/>
    <lineage>
        <taxon>Archaea</taxon>
        <taxon>Methanobacteriati</taxon>
        <taxon>Methanobacteriota</taxon>
        <taxon>Stenosarchaea group</taxon>
        <taxon>Methanomicrobia</taxon>
        <taxon>Methanomicrobiales</taxon>
        <taxon>Methanocalculaceae</taxon>
        <taxon>Methanocalculus</taxon>
    </lineage>
</organism>
<evidence type="ECO:0000313" key="6">
    <source>
        <dbReference type="Proteomes" id="UP001524383"/>
    </source>
</evidence>
<feature type="domain" description="CBS" evidence="4">
    <location>
        <begin position="123"/>
        <end position="179"/>
    </location>
</feature>
<dbReference type="CDD" id="cd17779">
    <property type="entry name" value="CBS_archAMPK_gamma-repeat1"/>
    <property type="match status" value="1"/>
</dbReference>
<dbReference type="InterPro" id="IPR051257">
    <property type="entry name" value="Diverse_CBS-Domain"/>
</dbReference>
<dbReference type="InterPro" id="IPR000644">
    <property type="entry name" value="CBS_dom"/>
</dbReference>
<protein>
    <submittedName>
        <fullName evidence="5">CBS domain-containing protein</fullName>
    </submittedName>
</protein>
<reference evidence="5 6" key="1">
    <citation type="submission" date="2019-08" db="EMBL/GenBank/DDBJ databases">
        <authorList>
            <person name="Chen S.-C."/>
            <person name="Lai M.-C."/>
            <person name="You Y.-T."/>
        </authorList>
    </citation>
    <scope>NUCLEOTIDE SEQUENCE [LARGE SCALE GENOMIC DNA]</scope>
    <source>
        <strain evidence="5 6">P2F9704a</strain>
    </source>
</reference>
<keyword evidence="6" id="KW-1185">Reference proteome</keyword>
<evidence type="ECO:0000313" key="5">
    <source>
        <dbReference type="EMBL" id="MCQ1538508.1"/>
    </source>
</evidence>
<dbReference type="Pfam" id="PF00571">
    <property type="entry name" value="CBS"/>
    <property type="match status" value="4"/>
</dbReference>
<evidence type="ECO:0000256" key="1">
    <source>
        <dbReference type="ARBA" id="ARBA00023122"/>
    </source>
</evidence>
<dbReference type="SMART" id="SM00116">
    <property type="entry name" value="CBS"/>
    <property type="match status" value="4"/>
</dbReference>
<sequence length="313" mass="34296">MHEKNAGQNKGERHLMMQGKLNRGPIEFKSRPAERTGAIMAISTTNVVCVPPTMSICDGVSTMTREGFRRLPITDAGSGQLRGIITVSDIVDFMGGGDRYNLVKNKHQGNFLSAINESLRSIMTEQVMTLRENDDIEDAIDLIVNKRHGGAPIIDDESGVVGMVTEHDLLKALFQGQSLLSVEDVMSGSPRVTNPDCSIAAVAQQMNKYHFRRLPVVSDDVLFGIVTATDIMKYIGSGEVFRKIQSGDVSEVTALPIRSIMTGSLQTTTPEKSINDIAREMVQKRIGAFPVTEDARLIGMITEFDLVRTLASR</sequence>
<comment type="caution">
    <text evidence="5">The sequence shown here is derived from an EMBL/GenBank/DDBJ whole genome shotgun (WGS) entry which is preliminary data.</text>
</comment>
<dbReference type="EMBL" id="VOTZ01000010">
    <property type="protein sequence ID" value="MCQ1538508.1"/>
    <property type="molecule type" value="Genomic_DNA"/>
</dbReference>
<feature type="domain" description="CBS" evidence="4">
    <location>
        <begin position="186"/>
        <end position="244"/>
    </location>
</feature>
<dbReference type="PANTHER" id="PTHR43080:SF2">
    <property type="entry name" value="CBS DOMAIN-CONTAINING PROTEIN"/>
    <property type="match status" value="1"/>
</dbReference>
<dbReference type="PANTHER" id="PTHR43080">
    <property type="entry name" value="CBS DOMAIN-CONTAINING PROTEIN CBSX3, MITOCHONDRIAL"/>
    <property type="match status" value="1"/>
</dbReference>
<evidence type="ECO:0000259" key="4">
    <source>
        <dbReference type="PROSITE" id="PS51371"/>
    </source>
</evidence>
<keyword evidence="1 3" id="KW-0129">CBS domain</keyword>
<evidence type="ECO:0000256" key="2">
    <source>
        <dbReference type="ARBA" id="ARBA00023167"/>
    </source>
</evidence>
<feature type="domain" description="CBS" evidence="4">
    <location>
        <begin position="42"/>
        <end position="102"/>
    </location>
</feature>
<name>A0ABD4TKN9_9EURY</name>